<dbReference type="AlphaFoldDB" id="A0AAJ0BH78"/>
<evidence type="ECO:0000259" key="1">
    <source>
        <dbReference type="Pfam" id="PF00326"/>
    </source>
</evidence>
<dbReference type="InterPro" id="IPR011042">
    <property type="entry name" value="6-blade_b-propeller_TolB-like"/>
</dbReference>
<dbReference type="SUPFAM" id="SSF53474">
    <property type="entry name" value="alpha/beta-Hydrolases"/>
    <property type="match status" value="1"/>
</dbReference>
<accession>A0AAJ0BH78</accession>
<organism evidence="2 3">
    <name type="scientific">Echria macrotheca</name>
    <dbReference type="NCBI Taxonomy" id="438768"/>
    <lineage>
        <taxon>Eukaryota</taxon>
        <taxon>Fungi</taxon>
        <taxon>Dikarya</taxon>
        <taxon>Ascomycota</taxon>
        <taxon>Pezizomycotina</taxon>
        <taxon>Sordariomycetes</taxon>
        <taxon>Sordariomycetidae</taxon>
        <taxon>Sordariales</taxon>
        <taxon>Schizotheciaceae</taxon>
        <taxon>Echria</taxon>
    </lineage>
</organism>
<sequence>MVLIKTAPYGDWKSSITAEAATAGSRVLTSPRVCPETGRSFFLEQRGDGTTGIAEITPDGPEHILAEEYSASTTVYEYGGLAYTPVPGGLMRIIFSDSRRQSLNLLDVDDGTVETLVQSSTLRYADFDCHPEIWDDIPDHSWVLAIEEDHADHPTPDGVENRVVAINLATRKIQRLLEGADFYSYPRFSPDGTEIAWLQWNHPNMPFTGVQLYMAEFNEMDGSVSDVRLVAGDEDDSIAEPRWSPDGDLFFGSDKSGYRQLCRIRNGQRDRILLPGLEKAEFGDAHGRVGCQSYVFLTENTIVAAPVSNGEYQLVLIDLSTQDWTPLDLPLVDHSMDCLAAQSSSSLIAIGSGCTTPLGVYTIDILDDFSAEATLVRSSSSHHHLPETIFSIPQPIRFTTLKEPHREVHGFFFPPHNPRFVAPPEEGELPPLIVNVHGGGLPTMHASPGLDMMVQYFTSRGYAYLALNCTGSSGHGKAYRDAIFGNWGELDQEDAAEAVEYLAWSGRIDRNRVGIEGVGAGAFSVLCCLAWNPHIFAGGVCTAAVSDVRALGERTHKLESRYVERLLGLRGKTEDEKETLFRARSPLYHAQRITPPLLLVHGDGDTVAPVEQSEEIQRRVEKLGGDVRLVVLEGEGHIFARADSRLTQLVETEKWFRKTLLGRA</sequence>
<dbReference type="GO" id="GO:0006508">
    <property type="term" value="P:proteolysis"/>
    <property type="evidence" value="ECO:0007669"/>
    <property type="project" value="InterPro"/>
</dbReference>
<dbReference type="Gene3D" id="3.40.50.1820">
    <property type="entry name" value="alpha/beta hydrolase"/>
    <property type="match status" value="1"/>
</dbReference>
<evidence type="ECO:0000313" key="2">
    <source>
        <dbReference type="EMBL" id="KAK1757144.1"/>
    </source>
</evidence>
<name>A0AAJ0BH78_9PEZI</name>
<gene>
    <name evidence="2" type="ORF">QBC47DRAFT_320634</name>
</gene>
<dbReference type="Proteomes" id="UP001239445">
    <property type="component" value="Unassembled WGS sequence"/>
</dbReference>
<dbReference type="InterPro" id="IPR029058">
    <property type="entry name" value="AB_hydrolase_fold"/>
</dbReference>
<dbReference type="EMBL" id="MU839831">
    <property type="protein sequence ID" value="KAK1757144.1"/>
    <property type="molecule type" value="Genomic_DNA"/>
</dbReference>
<dbReference type="GO" id="GO:0008236">
    <property type="term" value="F:serine-type peptidase activity"/>
    <property type="evidence" value="ECO:0007669"/>
    <property type="project" value="InterPro"/>
</dbReference>
<proteinExistence type="predicted"/>
<keyword evidence="2" id="KW-0645">Protease</keyword>
<keyword evidence="3" id="KW-1185">Reference proteome</keyword>
<dbReference type="Pfam" id="PF00326">
    <property type="entry name" value="Peptidase_S9"/>
    <property type="match status" value="1"/>
</dbReference>
<dbReference type="InterPro" id="IPR001375">
    <property type="entry name" value="Peptidase_S9_cat"/>
</dbReference>
<dbReference type="SUPFAM" id="SSF82171">
    <property type="entry name" value="DPP6 N-terminal domain-like"/>
    <property type="match status" value="1"/>
</dbReference>
<dbReference type="PANTHER" id="PTHR43056:SF5">
    <property type="entry name" value="PEPTIDASE S9 PROLYL OLIGOPEPTIDASE CATALYTIC DOMAIN-CONTAINING PROTEIN"/>
    <property type="match status" value="1"/>
</dbReference>
<keyword evidence="2" id="KW-0031">Aminopeptidase</keyword>
<dbReference type="Gene3D" id="2.120.10.30">
    <property type="entry name" value="TolB, C-terminal domain"/>
    <property type="match status" value="1"/>
</dbReference>
<comment type="caution">
    <text evidence="2">The sequence shown here is derived from an EMBL/GenBank/DDBJ whole genome shotgun (WGS) entry which is preliminary data.</text>
</comment>
<reference evidence="2" key="1">
    <citation type="submission" date="2023-06" db="EMBL/GenBank/DDBJ databases">
        <title>Genome-scale phylogeny and comparative genomics of the fungal order Sordariales.</title>
        <authorList>
            <consortium name="Lawrence Berkeley National Laboratory"/>
            <person name="Hensen N."/>
            <person name="Bonometti L."/>
            <person name="Westerberg I."/>
            <person name="Brannstrom I.O."/>
            <person name="Guillou S."/>
            <person name="Cros-Aarteil S."/>
            <person name="Calhoun S."/>
            <person name="Haridas S."/>
            <person name="Kuo A."/>
            <person name="Mondo S."/>
            <person name="Pangilinan J."/>
            <person name="Riley R."/>
            <person name="Labutti K."/>
            <person name="Andreopoulos B."/>
            <person name="Lipzen A."/>
            <person name="Chen C."/>
            <person name="Yanf M."/>
            <person name="Daum C."/>
            <person name="Ng V."/>
            <person name="Clum A."/>
            <person name="Steindorff A."/>
            <person name="Ohm R."/>
            <person name="Martin F."/>
            <person name="Silar P."/>
            <person name="Natvig D."/>
            <person name="Lalanne C."/>
            <person name="Gautier V."/>
            <person name="Ament-Velasquez S.L."/>
            <person name="Kruys A."/>
            <person name="Hutchinson M.I."/>
            <person name="Powell A.J."/>
            <person name="Barry K."/>
            <person name="Miller A.N."/>
            <person name="Grigoriev I.V."/>
            <person name="Debuchy R."/>
            <person name="Gladieux P."/>
            <person name="Thoren M.H."/>
            <person name="Johannesson H."/>
        </authorList>
    </citation>
    <scope>NUCLEOTIDE SEQUENCE</scope>
    <source>
        <strain evidence="2">PSN4</strain>
    </source>
</reference>
<dbReference type="PANTHER" id="PTHR43056">
    <property type="entry name" value="PEPTIDASE S9 PROLYL OLIGOPEPTIDASE"/>
    <property type="match status" value="1"/>
</dbReference>
<dbReference type="InterPro" id="IPR050585">
    <property type="entry name" value="Xaa-Pro_dipeptidyl-ppase/CocE"/>
</dbReference>
<feature type="domain" description="Peptidase S9 prolyl oligopeptidase catalytic" evidence="1">
    <location>
        <begin position="451"/>
        <end position="660"/>
    </location>
</feature>
<protein>
    <submittedName>
        <fullName evidence="2">Dipeptidyl aminopeptidase</fullName>
    </submittedName>
</protein>
<keyword evidence="2" id="KW-0378">Hydrolase</keyword>
<evidence type="ECO:0000313" key="3">
    <source>
        <dbReference type="Proteomes" id="UP001239445"/>
    </source>
</evidence>
<dbReference type="GO" id="GO:0004177">
    <property type="term" value="F:aminopeptidase activity"/>
    <property type="evidence" value="ECO:0007669"/>
    <property type="project" value="UniProtKB-KW"/>
</dbReference>